<accession>A0A1U8ABM2</accession>
<dbReference type="Gene3D" id="1.10.132.130">
    <property type="match status" value="1"/>
</dbReference>
<gene>
    <name evidence="9" type="primary">LOC104602279</name>
</gene>
<evidence type="ECO:0000256" key="1">
    <source>
        <dbReference type="ARBA" id="ARBA00009941"/>
    </source>
</evidence>
<evidence type="ECO:0000256" key="5">
    <source>
        <dbReference type="ARBA" id="ARBA00022807"/>
    </source>
</evidence>
<protein>
    <submittedName>
        <fullName evidence="9">Vacuolar-processing enzyme</fullName>
    </submittedName>
</protein>
<dbReference type="CDD" id="cd21115">
    <property type="entry name" value="legumain_C"/>
    <property type="match status" value="1"/>
</dbReference>
<dbReference type="Pfam" id="PF01650">
    <property type="entry name" value="Peptidase_C13"/>
    <property type="match status" value="1"/>
</dbReference>
<dbReference type="InterPro" id="IPR001096">
    <property type="entry name" value="Peptidase_C13"/>
</dbReference>
<dbReference type="FunFam" id="3.40.50.1460:FF:000005">
    <property type="entry name" value="Vacuolar-processing enzyme beta-isozyme"/>
    <property type="match status" value="1"/>
</dbReference>
<dbReference type="FunCoup" id="A0A1U8ABM2">
    <property type="interactions" value="383"/>
</dbReference>
<dbReference type="OMA" id="RTLANIC"/>
<dbReference type="InterPro" id="IPR048501">
    <property type="entry name" value="Legum_prodom"/>
</dbReference>
<evidence type="ECO:0000313" key="9">
    <source>
        <dbReference type="RefSeq" id="XP_010264202.1"/>
    </source>
</evidence>
<keyword evidence="8" id="KW-1185">Reference proteome</keyword>
<name>A0A1U8ABM2_NELNU</name>
<dbReference type="GeneID" id="104602279"/>
<organism evidence="8 9">
    <name type="scientific">Nelumbo nucifera</name>
    <name type="common">Sacred lotus</name>
    <dbReference type="NCBI Taxonomy" id="4432"/>
    <lineage>
        <taxon>Eukaryota</taxon>
        <taxon>Viridiplantae</taxon>
        <taxon>Streptophyta</taxon>
        <taxon>Embryophyta</taxon>
        <taxon>Tracheophyta</taxon>
        <taxon>Spermatophyta</taxon>
        <taxon>Magnoliopsida</taxon>
        <taxon>Proteales</taxon>
        <taxon>Nelumbonaceae</taxon>
        <taxon>Nelumbo</taxon>
    </lineage>
</organism>
<dbReference type="Proteomes" id="UP000189703">
    <property type="component" value="Unplaced"/>
</dbReference>
<keyword evidence="6" id="KW-1015">Disulfide bond</keyword>
<evidence type="ECO:0000256" key="2">
    <source>
        <dbReference type="ARBA" id="ARBA00022670"/>
    </source>
</evidence>
<comment type="similarity">
    <text evidence="1">Belongs to the peptidase C13 family.</text>
</comment>
<dbReference type="GO" id="GO:0004197">
    <property type="term" value="F:cysteine-type endopeptidase activity"/>
    <property type="evidence" value="ECO:0000318"/>
    <property type="project" value="GO_Central"/>
</dbReference>
<keyword evidence="4" id="KW-0378">Hydrolase</keyword>
<dbReference type="GO" id="GO:0006624">
    <property type="term" value="P:vacuolar protein processing"/>
    <property type="evidence" value="ECO:0000318"/>
    <property type="project" value="GO_Central"/>
</dbReference>
<dbReference type="Pfam" id="PF20985">
    <property type="entry name" value="Legum_prodom"/>
    <property type="match status" value="1"/>
</dbReference>
<dbReference type="PANTHER" id="PTHR12000">
    <property type="entry name" value="HEMOGLOBINASE FAMILY MEMBER"/>
    <property type="match status" value="1"/>
</dbReference>
<dbReference type="AlphaFoldDB" id="A0A1U8ABM2"/>
<dbReference type="RefSeq" id="XP_010264202.1">
    <property type="nucleotide sequence ID" value="XM_010265900.2"/>
</dbReference>
<dbReference type="GO" id="GO:0051603">
    <property type="term" value="P:proteolysis involved in protein catabolic process"/>
    <property type="evidence" value="ECO:0000318"/>
    <property type="project" value="GO_Central"/>
</dbReference>
<dbReference type="PRINTS" id="PR00776">
    <property type="entry name" value="HEMOGLOBNASE"/>
</dbReference>
<dbReference type="eggNOG" id="KOG1348">
    <property type="taxonomic scope" value="Eukaryota"/>
</dbReference>
<reference evidence="9" key="1">
    <citation type="submission" date="2025-08" db="UniProtKB">
        <authorList>
            <consortium name="RefSeq"/>
        </authorList>
    </citation>
    <scope>IDENTIFICATION</scope>
</reference>
<keyword evidence="7" id="KW-0325">Glycoprotein</keyword>
<evidence type="ECO:0000313" key="8">
    <source>
        <dbReference type="Proteomes" id="UP000189703"/>
    </source>
</evidence>
<sequence length="498" mass="55779">MANSWAMDGFALFVIKSAVVVLLLLLEAIGDGEAARARLERWEAGIRMPTEKEEREENGEEIGTRWAVLVAGSSGFGNYRHQADVCHAYQLLRKGGLKEENIVVFMYDDIAYSEFNPRPGIIINHPQGQDVYAGVPKDYTGENVTAKNLYAVLLGDKRAVRGGSGKVIDSKPNDRIFFYYSDHGGPGVLGMPNLPFIYAVNFIEVLKKKHAARGYKEMVIYVEACESGSIFEGLMTEDLDIYVTTASNAQELSWGTYCPGMVPSPPPEFLTCLGDLYSVAWMEDSEIHSLKEETIQQQYQNVKYRASNYNTYDVGSHVMEYGNKSIKFEKLYLYQGFSQDTEKINQNSLQFHMDVVNQRDADLLFLWQRYKKSEEGSKKKKEIFKQIAETIKHRIHLDGSVELIGNLLFGPERAASILSAVRPSGWPLVDNWDCLKALVRLLESHCGSLTQYGMKHMRTLANICNSGISQDAMKEACMAACRGRPSGSLNPSNLGYSA</sequence>
<dbReference type="Gene3D" id="3.40.50.1460">
    <property type="match status" value="1"/>
</dbReference>
<keyword evidence="5" id="KW-0788">Thiol protease</keyword>
<dbReference type="STRING" id="4432.A0A1U8ABM2"/>
<dbReference type="KEGG" id="nnu:104602279"/>
<evidence type="ECO:0000256" key="7">
    <source>
        <dbReference type="ARBA" id="ARBA00023180"/>
    </source>
</evidence>
<keyword evidence="3" id="KW-0732">Signal</keyword>
<evidence type="ECO:0000256" key="4">
    <source>
        <dbReference type="ARBA" id="ARBA00022801"/>
    </source>
</evidence>
<evidence type="ECO:0000256" key="6">
    <source>
        <dbReference type="ARBA" id="ARBA00023157"/>
    </source>
</evidence>
<dbReference type="GO" id="GO:0005773">
    <property type="term" value="C:vacuole"/>
    <property type="evidence" value="ECO:0007669"/>
    <property type="project" value="GOC"/>
</dbReference>
<dbReference type="FunFam" id="1.10.132.130:FF:000001">
    <property type="entry name" value="Vacuolar-processing enzyme beta-isozyme"/>
    <property type="match status" value="1"/>
</dbReference>
<dbReference type="PIRSF" id="PIRSF500139">
    <property type="entry name" value="AE"/>
    <property type="match status" value="1"/>
</dbReference>
<dbReference type="InterPro" id="IPR043577">
    <property type="entry name" value="AE"/>
</dbReference>
<dbReference type="InterPro" id="IPR046427">
    <property type="entry name" value="Legumain_prodom_sf"/>
</dbReference>
<evidence type="ECO:0000256" key="3">
    <source>
        <dbReference type="ARBA" id="ARBA00022729"/>
    </source>
</evidence>
<dbReference type="OrthoDB" id="192611at2759"/>
<dbReference type="PANTHER" id="PTHR12000:SF42">
    <property type="entry name" value="LEGUMAIN"/>
    <property type="match status" value="1"/>
</dbReference>
<dbReference type="PIRSF" id="PIRSF019663">
    <property type="entry name" value="Legumain"/>
    <property type="match status" value="1"/>
</dbReference>
<keyword evidence="2" id="KW-0645">Protease</keyword>
<proteinExistence type="inferred from homology"/>